<keyword evidence="1" id="KW-0812">Transmembrane</keyword>
<dbReference type="PANTHER" id="PTHR30441">
    <property type="entry name" value="DUF748 DOMAIN-CONTAINING PROTEIN"/>
    <property type="match status" value="1"/>
</dbReference>
<dbReference type="RefSeq" id="WP_313832665.1">
    <property type="nucleotide sequence ID" value="NZ_JAQOUE010000001.1"/>
</dbReference>
<dbReference type="PANTHER" id="PTHR30441:SF8">
    <property type="entry name" value="DUF748 DOMAIN-CONTAINING PROTEIN"/>
    <property type="match status" value="1"/>
</dbReference>
<dbReference type="Proteomes" id="UP001250932">
    <property type="component" value="Unassembled WGS sequence"/>
</dbReference>
<evidence type="ECO:0000313" key="3">
    <source>
        <dbReference type="Proteomes" id="UP001250932"/>
    </source>
</evidence>
<reference evidence="2 3" key="1">
    <citation type="journal article" date="2023" name="ISME J.">
        <title>Cultivation and genomic characterization of novel and ubiquitous marine nitrite-oxidizing bacteria from the Nitrospirales.</title>
        <authorList>
            <person name="Mueller A.J."/>
            <person name="Daebeler A."/>
            <person name="Herbold C.W."/>
            <person name="Kirkegaard R.H."/>
            <person name="Daims H."/>
        </authorList>
    </citation>
    <scope>NUCLEOTIDE SEQUENCE [LARGE SCALE GENOMIC DNA]</scope>
    <source>
        <strain evidence="2 3">EB</strain>
    </source>
</reference>
<keyword evidence="1" id="KW-0472">Membrane</keyword>
<dbReference type="InterPro" id="IPR052894">
    <property type="entry name" value="AsmA-related"/>
</dbReference>
<keyword evidence="1" id="KW-1133">Transmembrane helix</keyword>
<name>A0ABU3K7E6_9BACT</name>
<proteinExistence type="predicted"/>
<organism evidence="2 3">
    <name type="scientific">Candidatus Nitronereus thalassa</name>
    <dbReference type="NCBI Taxonomy" id="3020898"/>
    <lineage>
        <taxon>Bacteria</taxon>
        <taxon>Pseudomonadati</taxon>
        <taxon>Nitrospirota</taxon>
        <taxon>Nitrospiria</taxon>
        <taxon>Nitrospirales</taxon>
        <taxon>Nitrospiraceae</taxon>
        <taxon>Candidatus Nitronereus</taxon>
    </lineage>
</organism>
<gene>
    <name evidence="2" type="ORF">PPG34_07975</name>
</gene>
<evidence type="ECO:0008006" key="4">
    <source>
        <dbReference type="Google" id="ProtNLM"/>
    </source>
</evidence>
<dbReference type="EMBL" id="JAQOUE010000001">
    <property type="protein sequence ID" value="MDT7042287.1"/>
    <property type="molecule type" value="Genomic_DNA"/>
</dbReference>
<feature type="transmembrane region" description="Helical" evidence="1">
    <location>
        <begin position="22"/>
        <end position="48"/>
    </location>
</feature>
<evidence type="ECO:0000256" key="1">
    <source>
        <dbReference type="SAM" id="Phobius"/>
    </source>
</evidence>
<comment type="caution">
    <text evidence="2">The sequence shown here is derived from an EMBL/GenBank/DDBJ whole genome shotgun (WGS) entry which is preliminary data.</text>
</comment>
<evidence type="ECO:0000313" key="2">
    <source>
        <dbReference type="EMBL" id="MDT7042287.1"/>
    </source>
</evidence>
<accession>A0ABU3K7E6</accession>
<keyword evidence="3" id="KW-1185">Reference proteome</keyword>
<protein>
    <recommendedName>
        <fullName evidence="4">AsmA family protein</fullName>
    </recommendedName>
</protein>
<sequence length="1195" mass="130344">MTFPDLEPSLTKAPKRSGFQRVFTWLTIFVGFVLVLLVGVALLLTFWFPSELVREELEVRLSDMLDGTVRIRELSFNLLSGLSLEEVVFQQVEGEPPILKLDRLVLDYSLFGLLQQKLNINEVRIDGADLALNLAELKANTPESEAGPAPATSDPKKLPPIPLALELETLVISRTNIAVEVSPDLAVRLRDLNVEVSGGLEKDLARLKGEVSVAQIGVDLEDQQLRVPLSVSFDVTADLGSQHLGLDHVTLSSEPALAVTLAGTIDHFLGAPSVDLSLDEAQFDLERILALVNDFVPSEFRNQKISGLLLPALFVKGDLGEQGLTGMVNTRLIIRGLKADLAKFETILTPTNAEIHLKDVGIKDNEPEAGSLEVHVQSKHASFQNYGVEDLDVRLSGDYFALGPVSGNLNMSGTAHVPPQEPLEALTLPFAVRFDGLGNHRTKEGTIKQLVVELGDLMKVHIEGAAIPDPGPSQVVSIALKTRIEPQLENLLPLIPQHLLKDLVIEKLPAPDFFTVDVEGKLDAEYRPLDVDIFTKVSIANMNVQEKGLSAEGMLSKMNISMATEYNAKREGIRGTVTGTVNLESLQYEGMATVGQMDLAMDTSFSGRLSSSYELSQLKSEQTVNLFMKNIQYRSPALRMGLDEVTLSAKLHELIDDQHFTVDALRVTSEALMDVNLAADFQQVSQDFDVSVEVPYVNIGELQRRLSGEAVQSLQALHPRGDIALTLKASGRVPQEKDIQTLEIPVALTTTISLNDVHGGLADYQVNGAEGTVSISFTPGKSPVARVETDFSLSEVLLAPGLPLERLSGTFAKVNLVVKNFDEVAVKTFHVGMDGADVSMAGTIGGLRKVVEGRSDVITALPDLFSQVSTNIQISLDLFHKVLETSGLSGTGEAKVGLDLLKKERGPLAVSLKLGSRDVALNLDGTHIKNMDGRIHIRKRLDWIDQERKKPRSGVFRPSDVLSQLRAINGKEKSFSIERLDLGFLTLSDFSANILFEQDTFQIQNLAMNLLDGGLGGNLMVTGGKAFGVAGRFEAAHLDLNQLLEDKQKISGDSLVDATIGLSVFFEEETGSLDLSQTELQLFITHIGREAVDRLLVFLDPEGSNPTLVTARSQIKLANPSKVSLQLVRGMMSLEILFSEGLLPPFQLNRIPISKMKPFKAVTKGIPDWESVRDLMIMVGARFYGLDSQGNLILQ</sequence>